<sequence>MLGLVRETPAIIVYFEVVPQAVEHSFITMDINISCFVYLLCSKSLSCLQIQKKQ</sequence>
<evidence type="ECO:0000313" key="1">
    <source>
        <dbReference type="EMBL" id="JAD82749.1"/>
    </source>
</evidence>
<dbReference type="EMBL" id="GBRH01215146">
    <property type="protein sequence ID" value="JAD82749.1"/>
    <property type="molecule type" value="Transcribed_RNA"/>
</dbReference>
<reference evidence="1" key="2">
    <citation type="journal article" date="2015" name="Data Brief">
        <title>Shoot transcriptome of the giant reed, Arundo donax.</title>
        <authorList>
            <person name="Barrero R.A."/>
            <person name="Guerrero F.D."/>
            <person name="Moolhuijzen P."/>
            <person name="Goolsby J.A."/>
            <person name="Tidwell J."/>
            <person name="Bellgard S.E."/>
            <person name="Bellgard M.I."/>
        </authorList>
    </citation>
    <scope>NUCLEOTIDE SEQUENCE</scope>
    <source>
        <tissue evidence="1">Shoot tissue taken approximately 20 cm above the soil surface</tissue>
    </source>
</reference>
<proteinExistence type="predicted"/>
<protein>
    <submittedName>
        <fullName evidence="1">Uncharacterized protein</fullName>
    </submittedName>
</protein>
<dbReference type="AlphaFoldDB" id="A0A0A9D2C9"/>
<accession>A0A0A9D2C9</accession>
<reference evidence="1" key="1">
    <citation type="submission" date="2014-09" db="EMBL/GenBank/DDBJ databases">
        <authorList>
            <person name="Magalhaes I.L.F."/>
            <person name="Oliveira U."/>
            <person name="Santos F.R."/>
            <person name="Vidigal T.H.D.A."/>
            <person name="Brescovit A.D."/>
            <person name="Santos A.J."/>
        </authorList>
    </citation>
    <scope>NUCLEOTIDE SEQUENCE</scope>
    <source>
        <tissue evidence="1">Shoot tissue taken approximately 20 cm above the soil surface</tissue>
    </source>
</reference>
<name>A0A0A9D2C9_ARUDO</name>
<organism evidence="1">
    <name type="scientific">Arundo donax</name>
    <name type="common">Giant reed</name>
    <name type="synonym">Donax arundinaceus</name>
    <dbReference type="NCBI Taxonomy" id="35708"/>
    <lineage>
        <taxon>Eukaryota</taxon>
        <taxon>Viridiplantae</taxon>
        <taxon>Streptophyta</taxon>
        <taxon>Embryophyta</taxon>
        <taxon>Tracheophyta</taxon>
        <taxon>Spermatophyta</taxon>
        <taxon>Magnoliopsida</taxon>
        <taxon>Liliopsida</taxon>
        <taxon>Poales</taxon>
        <taxon>Poaceae</taxon>
        <taxon>PACMAD clade</taxon>
        <taxon>Arundinoideae</taxon>
        <taxon>Arundineae</taxon>
        <taxon>Arundo</taxon>
    </lineage>
</organism>